<dbReference type="PANTHER" id="PTHR12203:SF118">
    <property type="entry name" value="BETA-1,2-XYLOSYLTRANSFERASE 1"/>
    <property type="match status" value="1"/>
</dbReference>
<feature type="transmembrane region" description="Helical" evidence="2">
    <location>
        <begin position="49"/>
        <end position="68"/>
    </location>
</feature>
<gene>
    <name evidence="4" type="ORF">DB88DRAFT_484745</name>
</gene>
<sequence>MPKPRKASGVSPKSRSYRLPTHHPSGSLSSSFPLSNAGIPRPIRKPRKILYLVVIFFLLYWFGIRHGLGIERIPPPPLGFAVKGGRRGRKGSLVWGRNGMAVLSPNPLAKRQEHPIYELMERAEDKWNNLLRSQSKTLQQAVQEYKKRYGLHPPAGFDAWFEFCKKHNVKIVDNYDQMMKDLLPHHALEPELFIKRSQELEGTTFTYTLDVTPDQVELTGERSWSARPKHIQSLIDGFKEFLPADFKLRVSGSDHDTGSVILGRDQRSRAMQLVKEGKHFDEAELAKLEDPNRTPAFGWFKACPLDSPANIRPGSEEPTHEILPKSFIFDHLPTMDFCDFPELKRLHGAMATDYNDRSPSKLKPALVLSKFPADASFQTTPVEGYTNITEAEVPFLGHWDEKTDHRLFWRGSTTGGYNVQRDWKESHRTRLHLMINGPKGGDTWWSQQTREIMMPDGEGSYQVVRRWERVLSRAYADIKLTGQPVQCPTEELCKEVADTIEFGDKIWPDAAAVYRYALDVDGNGWSSRFHRLLSSGSPVLKFTMFPEWHMEWLTPWYHYIPLKPDYSDLYDIMAFFVGPVDEEGRVDETKGHDYLGRKIGEAGQQFAIDHWSWANMQAYMFRLLLELQRLHSADRDAMSFRIVVPV</sequence>
<proteinExistence type="predicted"/>
<dbReference type="Proteomes" id="UP001182556">
    <property type="component" value="Unassembled WGS sequence"/>
</dbReference>
<organism evidence="4 5">
    <name type="scientific">Papiliotrema laurentii</name>
    <name type="common">Cryptococcus laurentii</name>
    <dbReference type="NCBI Taxonomy" id="5418"/>
    <lineage>
        <taxon>Eukaryota</taxon>
        <taxon>Fungi</taxon>
        <taxon>Dikarya</taxon>
        <taxon>Basidiomycota</taxon>
        <taxon>Agaricomycotina</taxon>
        <taxon>Tremellomycetes</taxon>
        <taxon>Tremellales</taxon>
        <taxon>Rhynchogastremaceae</taxon>
        <taxon>Papiliotrema</taxon>
    </lineage>
</organism>
<feature type="domain" description="Glycosyl transferase CAP10" evidence="3">
    <location>
        <begin position="431"/>
        <end position="631"/>
    </location>
</feature>
<dbReference type="InterPro" id="IPR051091">
    <property type="entry name" value="O-Glucosyltr/Glycosyltrsf_90"/>
</dbReference>
<dbReference type="AlphaFoldDB" id="A0AAD9L6U7"/>
<evidence type="ECO:0000256" key="2">
    <source>
        <dbReference type="SAM" id="Phobius"/>
    </source>
</evidence>
<keyword evidence="2" id="KW-0812">Transmembrane</keyword>
<reference evidence="4" key="1">
    <citation type="submission" date="2023-02" db="EMBL/GenBank/DDBJ databases">
        <title>Identification and recombinant expression of a fungal hydrolase from Papiliotrema laurentii that hydrolyzes apple cutin and clears colloidal polyester polyurethane.</title>
        <authorList>
            <consortium name="DOE Joint Genome Institute"/>
            <person name="Roman V.A."/>
            <person name="Bojanowski C."/>
            <person name="Crable B.R."/>
            <person name="Wagner D.N."/>
            <person name="Hung C.S."/>
            <person name="Nadeau L.J."/>
            <person name="Schratz L."/>
            <person name="Haridas S."/>
            <person name="Pangilinan J."/>
            <person name="Lipzen A."/>
            <person name="Na H."/>
            <person name="Yan M."/>
            <person name="Ng V."/>
            <person name="Grigoriev I.V."/>
            <person name="Spatafora J.W."/>
            <person name="Barlow D."/>
            <person name="Biffinger J."/>
            <person name="Kelley-Loughnane N."/>
            <person name="Varaljay V.A."/>
            <person name="Crookes-Goodson W.J."/>
        </authorList>
    </citation>
    <scope>NUCLEOTIDE SEQUENCE</scope>
    <source>
        <strain evidence="4">5307AH</strain>
    </source>
</reference>
<feature type="compositionally biased region" description="Low complexity" evidence="1">
    <location>
        <begin position="22"/>
        <end position="31"/>
    </location>
</feature>
<comment type="caution">
    <text evidence="4">The sequence shown here is derived from an EMBL/GenBank/DDBJ whole genome shotgun (WGS) entry which is preliminary data.</text>
</comment>
<evidence type="ECO:0000313" key="4">
    <source>
        <dbReference type="EMBL" id="KAK1925685.1"/>
    </source>
</evidence>
<evidence type="ECO:0000256" key="1">
    <source>
        <dbReference type="SAM" id="MobiDB-lite"/>
    </source>
</evidence>
<keyword evidence="2" id="KW-0472">Membrane</keyword>
<evidence type="ECO:0000313" key="5">
    <source>
        <dbReference type="Proteomes" id="UP001182556"/>
    </source>
</evidence>
<evidence type="ECO:0000259" key="3">
    <source>
        <dbReference type="SMART" id="SM00672"/>
    </source>
</evidence>
<feature type="region of interest" description="Disordered" evidence="1">
    <location>
        <begin position="1"/>
        <end position="31"/>
    </location>
</feature>
<protein>
    <recommendedName>
        <fullName evidence="3">Glycosyl transferase CAP10 domain-containing protein</fullName>
    </recommendedName>
</protein>
<keyword evidence="2" id="KW-1133">Transmembrane helix</keyword>
<keyword evidence="5" id="KW-1185">Reference proteome</keyword>
<accession>A0AAD9L6U7</accession>
<dbReference type="Pfam" id="PF05686">
    <property type="entry name" value="Glyco_transf_90"/>
    <property type="match status" value="1"/>
</dbReference>
<dbReference type="InterPro" id="IPR006598">
    <property type="entry name" value="CAP10"/>
</dbReference>
<dbReference type="PANTHER" id="PTHR12203">
    <property type="entry name" value="KDEL LYS-ASP-GLU-LEU CONTAINING - RELATED"/>
    <property type="match status" value="1"/>
</dbReference>
<dbReference type="EMBL" id="JAODAN010000003">
    <property type="protein sequence ID" value="KAK1925685.1"/>
    <property type="molecule type" value="Genomic_DNA"/>
</dbReference>
<name>A0AAD9L6U7_PAPLA</name>
<dbReference type="SMART" id="SM00672">
    <property type="entry name" value="CAP10"/>
    <property type="match status" value="1"/>
</dbReference>